<dbReference type="Pfam" id="PF06676">
    <property type="entry name" value="DUF1178"/>
    <property type="match status" value="1"/>
</dbReference>
<evidence type="ECO:0000313" key="2">
    <source>
        <dbReference type="EMBL" id="MCW8085212.1"/>
    </source>
</evidence>
<keyword evidence="3" id="KW-1185">Reference proteome</keyword>
<feature type="region of interest" description="Disordered" evidence="1">
    <location>
        <begin position="54"/>
        <end position="83"/>
    </location>
</feature>
<organism evidence="2 3">
    <name type="scientific">Sabulicella glaciei</name>
    <dbReference type="NCBI Taxonomy" id="2984948"/>
    <lineage>
        <taxon>Bacteria</taxon>
        <taxon>Pseudomonadati</taxon>
        <taxon>Pseudomonadota</taxon>
        <taxon>Alphaproteobacteria</taxon>
        <taxon>Acetobacterales</taxon>
        <taxon>Acetobacteraceae</taxon>
        <taxon>Sabulicella</taxon>
    </lineage>
</organism>
<name>A0ABT3NSS2_9PROT</name>
<feature type="compositionally biased region" description="Pro residues" evidence="1">
    <location>
        <begin position="65"/>
        <end position="82"/>
    </location>
</feature>
<comment type="caution">
    <text evidence="2">The sequence shown here is derived from an EMBL/GenBank/DDBJ whole genome shotgun (WGS) entry which is preliminary data.</text>
</comment>
<reference evidence="2 3" key="1">
    <citation type="submission" date="2022-10" db="EMBL/GenBank/DDBJ databases">
        <title>Roseococcus glaciei nov., sp. nov., isolated from glacier.</title>
        <authorList>
            <person name="Liu Q."/>
            <person name="Xin Y.-H."/>
        </authorList>
    </citation>
    <scope>NUCLEOTIDE SEQUENCE [LARGE SCALE GENOMIC DNA]</scope>
    <source>
        <strain evidence="2 3">MDT2-1-1</strain>
    </source>
</reference>
<dbReference type="EMBL" id="JAPFQI010000002">
    <property type="protein sequence ID" value="MCW8085212.1"/>
    <property type="molecule type" value="Genomic_DNA"/>
</dbReference>
<dbReference type="Proteomes" id="UP001526430">
    <property type="component" value="Unassembled WGS sequence"/>
</dbReference>
<dbReference type="PIRSF" id="PIRSF032131">
    <property type="entry name" value="UCP032131"/>
    <property type="match status" value="1"/>
</dbReference>
<proteinExistence type="predicted"/>
<gene>
    <name evidence="2" type="ORF">OF850_06210</name>
</gene>
<accession>A0ABT3NSS2</accession>
<dbReference type="InterPro" id="IPR009562">
    <property type="entry name" value="DUF1178"/>
</dbReference>
<evidence type="ECO:0000256" key="1">
    <source>
        <dbReference type="SAM" id="MobiDB-lite"/>
    </source>
</evidence>
<evidence type="ECO:0000313" key="3">
    <source>
        <dbReference type="Proteomes" id="UP001526430"/>
    </source>
</evidence>
<dbReference type="RefSeq" id="WP_301589063.1">
    <property type="nucleotide sequence ID" value="NZ_JAPFQI010000002.1"/>
</dbReference>
<sequence>MIRFALRCAKAHEFESWFKDGAAYDRMAAAGLVECPVCGDTQVVKALMTPRIGKTPGVKGRPEPAEAPPVPVSTAVAPPPGPAATGAIPAQVLSMLQRLRSEVEKNCDYVGRDFADEARRIHSGETENRGIYGEASDEEADALREEGIGVARLPWVPRSDG</sequence>
<protein>
    <submittedName>
        <fullName evidence="2">DUF1178 family protein</fullName>
    </submittedName>
</protein>